<dbReference type="GO" id="GO:0017057">
    <property type="term" value="F:6-phosphogluconolactonase activity"/>
    <property type="evidence" value="ECO:0007669"/>
    <property type="project" value="TreeGrafter"/>
</dbReference>
<dbReference type="AlphaFoldDB" id="A0A815DC61"/>
<dbReference type="InterPro" id="IPR019405">
    <property type="entry name" value="Lactonase_7-beta_prop"/>
</dbReference>
<comment type="similarity">
    <text evidence="1">Belongs to the cycloisomerase 2 family.</text>
</comment>
<name>A0A815DC61_9BILA</name>
<evidence type="ECO:0008006" key="4">
    <source>
        <dbReference type="Google" id="ProtNLM"/>
    </source>
</evidence>
<sequence>MSNQTFLVGTGIDSIYACSLTSTGQIELLNETKCGKASTWLLPRDDLLYIVNEQDDKIETFTIDDRNQGKLTLKNTISSKGDTPCALDFDPSGKWLAVANYGDKGVSNFTFFPLNDCKQPEEKGAQTNTVEGSGPHPTRQQHSYCHHALFHQGYLYVVDLGTDTISVYHFNDTNGEVNLINNQIKTEAGAGPRHIIFHPTKPLAFVCNELNSTTNVYRVNSSSGELEYIQTIKTRRQDDENDSSKENYPAELQFTPDEKYLLVSNRGDENLVIFNLNENNEKEILSVKEHLDCHGSFTRYFTFDPTGQFLLIANQKSNNLVCFSYNRDNGTYTFISQLDNIQSPQHMVFLNKSIH</sequence>
<protein>
    <recommendedName>
        <fullName evidence="4">6-phosphogluconolactonase</fullName>
    </recommendedName>
</protein>
<dbReference type="Proteomes" id="UP000663860">
    <property type="component" value="Unassembled WGS sequence"/>
</dbReference>
<dbReference type="InterPro" id="IPR015943">
    <property type="entry name" value="WD40/YVTN_repeat-like_dom_sf"/>
</dbReference>
<evidence type="ECO:0000256" key="1">
    <source>
        <dbReference type="ARBA" id="ARBA00005564"/>
    </source>
</evidence>
<dbReference type="PANTHER" id="PTHR30344:SF1">
    <property type="entry name" value="6-PHOSPHOGLUCONOLACTONASE"/>
    <property type="match status" value="1"/>
</dbReference>
<evidence type="ECO:0000313" key="3">
    <source>
        <dbReference type="Proteomes" id="UP000663860"/>
    </source>
</evidence>
<comment type="caution">
    <text evidence="2">The sequence shown here is derived from an EMBL/GenBank/DDBJ whole genome shotgun (WGS) entry which is preliminary data.</text>
</comment>
<dbReference type="PANTHER" id="PTHR30344">
    <property type="entry name" value="6-PHOSPHOGLUCONOLACTONASE-RELATED"/>
    <property type="match status" value="1"/>
</dbReference>
<organism evidence="2 3">
    <name type="scientific">Adineta steineri</name>
    <dbReference type="NCBI Taxonomy" id="433720"/>
    <lineage>
        <taxon>Eukaryota</taxon>
        <taxon>Metazoa</taxon>
        <taxon>Spiralia</taxon>
        <taxon>Gnathifera</taxon>
        <taxon>Rotifera</taxon>
        <taxon>Eurotatoria</taxon>
        <taxon>Bdelloidea</taxon>
        <taxon>Adinetida</taxon>
        <taxon>Adinetidae</taxon>
        <taxon>Adineta</taxon>
    </lineage>
</organism>
<dbReference type="InterPro" id="IPR050282">
    <property type="entry name" value="Cycloisomerase_2"/>
</dbReference>
<dbReference type="SUPFAM" id="SSF51004">
    <property type="entry name" value="C-terminal (heme d1) domain of cytochrome cd1-nitrite reductase"/>
    <property type="match status" value="1"/>
</dbReference>
<reference evidence="2" key="1">
    <citation type="submission" date="2021-02" db="EMBL/GenBank/DDBJ databases">
        <authorList>
            <person name="Nowell W R."/>
        </authorList>
    </citation>
    <scope>NUCLEOTIDE SEQUENCE</scope>
</reference>
<dbReference type="Pfam" id="PF10282">
    <property type="entry name" value="Lactonase"/>
    <property type="match status" value="1"/>
</dbReference>
<gene>
    <name evidence="2" type="ORF">IZO911_LOCUS33734</name>
</gene>
<dbReference type="InterPro" id="IPR011048">
    <property type="entry name" value="Haem_d1_sf"/>
</dbReference>
<accession>A0A815DC61</accession>
<evidence type="ECO:0000313" key="2">
    <source>
        <dbReference type="EMBL" id="CAF1295044.1"/>
    </source>
</evidence>
<proteinExistence type="inferred from homology"/>
<dbReference type="Gene3D" id="2.130.10.10">
    <property type="entry name" value="YVTN repeat-like/Quinoprotein amine dehydrogenase"/>
    <property type="match status" value="1"/>
</dbReference>
<dbReference type="EMBL" id="CAJNOE010000632">
    <property type="protein sequence ID" value="CAF1295044.1"/>
    <property type="molecule type" value="Genomic_DNA"/>
</dbReference>